<accession>A0A1I3PFP9</accession>
<evidence type="ECO:0000259" key="1">
    <source>
        <dbReference type="Pfam" id="PF06452"/>
    </source>
</evidence>
<organism evidence="2 3">
    <name type="scientific">Olleya namhaensis</name>
    <dbReference type="NCBI Taxonomy" id="1144750"/>
    <lineage>
        <taxon>Bacteria</taxon>
        <taxon>Pseudomonadati</taxon>
        <taxon>Bacteroidota</taxon>
        <taxon>Flavobacteriia</taxon>
        <taxon>Flavobacteriales</taxon>
        <taxon>Flavobacteriaceae</taxon>
    </lineage>
</organism>
<gene>
    <name evidence="2" type="ORF">SAMN05443431_10597</name>
</gene>
<proteinExistence type="predicted"/>
<dbReference type="RefSeq" id="WP_090839711.1">
    <property type="nucleotide sequence ID" value="NZ_FORM01000005.1"/>
</dbReference>
<dbReference type="Pfam" id="PF06452">
    <property type="entry name" value="CBM9_1"/>
    <property type="match status" value="1"/>
</dbReference>
<protein>
    <submittedName>
        <fullName evidence="2">Carbohydrate family 9 binding domain-like</fullName>
    </submittedName>
</protein>
<reference evidence="3" key="1">
    <citation type="submission" date="2016-10" db="EMBL/GenBank/DDBJ databases">
        <authorList>
            <person name="Varghese N."/>
            <person name="Submissions S."/>
        </authorList>
    </citation>
    <scope>NUCLEOTIDE SEQUENCE [LARGE SCALE GENOMIC DNA]</scope>
    <source>
        <strain evidence="3">DSM 28881</strain>
    </source>
</reference>
<dbReference type="Proteomes" id="UP000199559">
    <property type="component" value="Unassembled WGS sequence"/>
</dbReference>
<dbReference type="STRING" id="1144750.SAMN05443431_10597"/>
<dbReference type="AlphaFoldDB" id="A0A1I3PFP9"/>
<dbReference type="EMBL" id="FORM01000005">
    <property type="protein sequence ID" value="SFJ20358.1"/>
    <property type="molecule type" value="Genomic_DNA"/>
</dbReference>
<sequence length="248" mass="28169">MKQLIILLFTTLLLISCKEDKTIIPKPAKQLKVVHKAITSPTIDGKATEAIWKSSKWYPIDQKWLGDTYSEDDFKGQYKLAWDANALYALVEIHDDLLTTINKEPLKLWWDNDCVEVFIDEDNSGGQHQYNHNAFAYHVGLDGNVVDIAPGDIPTLYNNHVQSKRITSENTSIWELKINIYDDSFVDGKQNNPVTLKTDKNIGFAIAYCDNDKSKTRENFIGSEAIEGKDKNRGWIDASVFGTLILKE</sequence>
<evidence type="ECO:0000313" key="3">
    <source>
        <dbReference type="Proteomes" id="UP000199559"/>
    </source>
</evidence>
<dbReference type="Gene3D" id="2.60.40.1190">
    <property type="match status" value="1"/>
</dbReference>
<dbReference type="SUPFAM" id="SSF49344">
    <property type="entry name" value="CBD9-like"/>
    <property type="match status" value="1"/>
</dbReference>
<dbReference type="GO" id="GO:0016052">
    <property type="term" value="P:carbohydrate catabolic process"/>
    <property type="evidence" value="ECO:0007669"/>
    <property type="project" value="InterPro"/>
</dbReference>
<name>A0A1I3PFP9_9FLAO</name>
<dbReference type="GO" id="GO:0030246">
    <property type="term" value="F:carbohydrate binding"/>
    <property type="evidence" value="ECO:0007669"/>
    <property type="project" value="InterPro"/>
</dbReference>
<evidence type="ECO:0000313" key="2">
    <source>
        <dbReference type="EMBL" id="SFJ20358.1"/>
    </source>
</evidence>
<dbReference type="PROSITE" id="PS51257">
    <property type="entry name" value="PROKAR_LIPOPROTEIN"/>
    <property type="match status" value="1"/>
</dbReference>
<dbReference type="CDD" id="cd00241">
    <property type="entry name" value="DOMON_like"/>
    <property type="match status" value="1"/>
</dbReference>
<feature type="domain" description="Carbohydrate-binding" evidence="1">
    <location>
        <begin position="43"/>
        <end position="247"/>
    </location>
</feature>
<dbReference type="GO" id="GO:0004553">
    <property type="term" value="F:hydrolase activity, hydrolyzing O-glycosyl compounds"/>
    <property type="evidence" value="ECO:0007669"/>
    <property type="project" value="InterPro"/>
</dbReference>
<dbReference type="InterPro" id="IPR010502">
    <property type="entry name" value="Carb-bd_dom_fam9"/>
</dbReference>
<keyword evidence="3" id="KW-1185">Reference proteome</keyword>